<keyword evidence="1" id="KW-0472">Membrane</keyword>
<protein>
    <submittedName>
        <fullName evidence="2">Uncharacterized protein</fullName>
    </submittedName>
</protein>
<feature type="non-terminal residue" evidence="2">
    <location>
        <position position="1"/>
    </location>
</feature>
<name>A0A371EI50_MUCPR</name>
<dbReference type="EMBL" id="QJKJ01013785">
    <property type="protein sequence ID" value="RDX65674.1"/>
    <property type="molecule type" value="Genomic_DNA"/>
</dbReference>
<evidence type="ECO:0000313" key="2">
    <source>
        <dbReference type="EMBL" id="RDX65674.1"/>
    </source>
</evidence>
<dbReference type="Proteomes" id="UP000257109">
    <property type="component" value="Unassembled WGS sequence"/>
</dbReference>
<organism evidence="2 3">
    <name type="scientific">Mucuna pruriens</name>
    <name type="common">Velvet bean</name>
    <name type="synonym">Dolichos pruriens</name>
    <dbReference type="NCBI Taxonomy" id="157652"/>
    <lineage>
        <taxon>Eukaryota</taxon>
        <taxon>Viridiplantae</taxon>
        <taxon>Streptophyta</taxon>
        <taxon>Embryophyta</taxon>
        <taxon>Tracheophyta</taxon>
        <taxon>Spermatophyta</taxon>
        <taxon>Magnoliopsida</taxon>
        <taxon>eudicotyledons</taxon>
        <taxon>Gunneridae</taxon>
        <taxon>Pentapetalae</taxon>
        <taxon>rosids</taxon>
        <taxon>fabids</taxon>
        <taxon>Fabales</taxon>
        <taxon>Fabaceae</taxon>
        <taxon>Papilionoideae</taxon>
        <taxon>50 kb inversion clade</taxon>
        <taxon>NPAAA clade</taxon>
        <taxon>indigoferoid/millettioid clade</taxon>
        <taxon>Phaseoleae</taxon>
        <taxon>Mucuna</taxon>
    </lineage>
</organism>
<keyword evidence="3" id="KW-1185">Reference proteome</keyword>
<accession>A0A371EI50</accession>
<sequence length="60" mass="6844">MGKKEMLFGERDLSKLLPGRDKPFNILKRINGNLICPKSMSIVIVLILLTYLLFVQVPKT</sequence>
<comment type="caution">
    <text evidence="2">The sequence shown here is derived from an EMBL/GenBank/DDBJ whole genome shotgun (WGS) entry which is preliminary data.</text>
</comment>
<keyword evidence="1" id="KW-1133">Transmembrane helix</keyword>
<keyword evidence="1" id="KW-0812">Transmembrane</keyword>
<evidence type="ECO:0000313" key="3">
    <source>
        <dbReference type="Proteomes" id="UP000257109"/>
    </source>
</evidence>
<proteinExistence type="predicted"/>
<evidence type="ECO:0000256" key="1">
    <source>
        <dbReference type="SAM" id="Phobius"/>
    </source>
</evidence>
<reference evidence="2" key="1">
    <citation type="submission" date="2018-05" db="EMBL/GenBank/DDBJ databases">
        <title>Draft genome of Mucuna pruriens seed.</title>
        <authorList>
            <person name="Nnadi N.E."/>
            <person name="Vos R."/>
            <person name="Hasami M.H."/>
            <person name="Devisetty U.K."/>
            <person name="Aguiy J.C."/>
        </authorList>
    </citation>
    <scope>NUCLEOTIDE SEQUENCE [LARGE SCALE GENOMIC DNA]</scope>
    <source>
        <strain evidence="2">JCA_2017</strain>
    </source>
</reference>
<feature type="transmembrane region" description="Helical" evidence="1">
    <location>
        <begin position="35"/>
        <end position="54"/>
    </location>
</feature>
<gene>
    <name evidence="2" type="ORF">CR513_55659</name>
</gene>
<dbReference type="AlphaFoldDB" id="A0A371EI50"/>